<evidence type="ECO:0000259" key="2">
    <source>
        <dbReference type="PROSITE" id="PS51782"/>
    </source>
</evidence>
<dbReference type="AlphaFoldDB" id="S5DJU8"/>
<dbReference type="SUPFAM" id="SSF54106">
    <property type="entry name" value="LysM domain"/>
    <property type="match status" value="1"/>
</dbReference>
<feature type="domain" description="LysM" evidence="2">
    <location>
        <begin position="38"/>
        <end position="86"/>
    </location>
</feature>
<evidence type="ECO:0000313" key="3">
    <source>
        <dbReference type="EMBL" id="AGQ19111.1"/>
    </source>
</evidence>
<feature type="transmembrane region" description="Helical" evidence="1">
    <location>
        <begin position="7"/>
        <end position="26"/>
    </location>
</feature>
<keyword evidence="1" id="KW-0472">Membrane</keyword>
<dbReference type="Gene3D" id="3.10.350.10">
    <property type="entry name" value="LysM domain"/>
    <property type="match status" value="1"/>
</dbReference>
<dbReference type="Pfam" id="PF01476">
    <property type="entry name" value="LysM"/>
    <property type="match status" value="1"/>
</dbReference>
<protein>
    <submittedName>
        <fullName evidence="3">MedDCM-OCT-S31-C2-cds11</fullName>
    </submittedName>
</protein>
<dbReference type="EMBL" id="KC811123">
    <property type="protein sequence ID" value="AGQ19111.1"/>
    <property type="molecule type" value="Genomic_DNA"/>
</dbReference>
<proteinExistence type="predicted"/>
<name>S5DJU8_9ACTN</name>
<dbReference type="InterPro" id="IPR036779">
    <property type="entry name" value="LysM_dom_sf"/>
</dbReference>
<keyword evidence="1" id="KW-0812">Transmembrane</keyword>
<dbReference type="CDD" id="cd00118">
    <property type="entry name" value="LysM"/>
    <property type="match status" value="1"/>
</dbReference>
<dbReference type="SMART" id="SM00257">
    <property type="entry name" value="LysM"/>
    <property type="match status" value="1"/>
</dbReference>
<evidence type="ECO:0000256" key="1">
    <source>
        <dbReference type="SAM" id="Phobius"/>
    </source>
</evidence>
<keyword evidence="1" id="KW-1133">Transmembrane helix</keyword>
<organism evidence="3">
    <name type="scientific">Candidatus Actinomarina minuta</name>
    <dbReference type="NCBI Taxonomy" id="1389454"/>
    <lineage>
        <taxon>Bacteria</taxon>
        <taxon>Bacillati</taxon>
        <taxon>Actinomycetota</taxon>
        <taxon>Actinomycetes</taxon>
        <taxon>Candidatus Actinomarinidae</taxon>
        <taxon>Candidatus Actinomarinales</taxon>
        <taxon>Candidatus Actinomarineae</taxon>
        <taxon>Candidatus Actinomarinaceae</taxon>
        <taxon>Candidatus Actinomarina</taxon>
    </lineage>
</organism>
<reference evidence="3" key="1">
    <citation type="journal article" date="2013" name="Sci. Rep.">
        <title>Metagenomics uncovers a new group of low GC and ultra-small marine Actinobacteria.</title>
        <authorList>
            <person name="Ghai R."/>
            <person name="Mizuno C.M."/>
            <person name="Picazo A."/>
            <person name="Camacho A."/>
            <person name="Rodriguez-Valera F."/>
        </authorList>
    </citation>
    <scope>NUCLEOTIDE SEQUENCE</scope>
</reference>
<dbReference type="InterPro" id="IPR018392">
    <property type="entry name" value="LysM"/>
</dbReference>
<dbReference type="PROSITE" id="PS51782">
    <property type="entry name" value="LYSM"/>
    <property type="match status" value="1"/>
</dbReference>
<sequence length="90" mass="10494">MKLKIKFIVILYILSTFMIIGTKTPLNDSNVPYNLTTIEYKIKNGDTLWTIATQFNHKNYEKFIYIVKNINNLEDSTLLVDQILILPTNI</sequence>
<accession>S5DJU8</accession>